<comment type="caution">
    <text evidence="2">The sequence shown here is derived from an EMBL/GenBank/DDBJ whole genome shotgun (WGS) entry which is preliminary data.</text>
</comment>
<name>A0AAV4F214_9GAST</name>
<protein>
    <recommendedName>
        <fullName evidence="4">Integrase zinc-binding domain-containing protein</fullName>
    </recommendedName>
</protein>
<sequence length="120" mass="13630">MPYLNFRNDLEDNIIYKGEQALIPQALREVIKQRLHVAHLGYNSMMQRVHTAVCENVTQKKSALFHYESNDKAEAAVRTIKTMFEGSERSNQGPLKAQIGIRNNSGKDTNKSPAENDARE</sequence>
<evidence type="ECO:0000313" key="3">
    <source>
        <dbReference type="Proteomes" id="UP000762676"/>
    </source>
</evidence>
<dbReference type="AlphaFoldDB" id="A0AAV4F214"/>
<dbReference type="Proteomes" id="UP000762676">
    <property type="component" value="Unassembled WGS sequence"/>
</dbReference>
<accession>A0AAV4F214</accession>
<keyword evidence="3" id="KW-1185">Reference proteome</keyword>
<dbReference type="EMBL" id="BMAT01000450">
    <property type="protein sequence ID" value="GFR66471.1"/>
    <property type="molecule type" value="Genomic_DNA"/>
</dbReference>
<evidence type="ECO:0000256" key="1">
    <source>
        <dbReference type="SAM" id="MobiDB-lite"/>
    </source>
</evidence>
<proteinExistence type="predicted"/>
<evidence type="ECO:0000313" key="2">
    <source>
        <dbReference type="EMBL" id="GFR66471.1"/>
    </source>
</evidence>
<reference evidence="2 3" key="1">
    <citation type="journal article" date="2021" name="Elife">
        <title>Chloroplast acquisition without the gene transfer in kleptoplastic sea slugs, Plakobranchus ocellatus.</title>
        <authorList>
            <person name="Maeda T."/>
            <person name="Takahashi S."/>
            <person name="Yoshida T."/>
            <person name="Shimamura S."/>
            <person name="Takaki Y."/>
            <person name="Nagai Y."/>
            <person name="Toyoda A."/>
            <person name="Suzuki Y."/>
            <person name="Arimoto A."/>
            <person name="Ishii H."/>
            <person name="Satoh N."/>
            <person name="Nishiyama T."/>
            <person name="Hasebe M."/>
            <person name="Maruyama T."/>
            <person name="Minagawa J."/>
            <person name="Obokata J."/>
            <person name="Shigenobu S."/>
        </authorList>
    </citation>
    <scope>NUCLEOTIDE SEQUENCE [LARGE SCALE GENOMIC DNA]</scope>
</reference>
<evidence type="ECO:0008006" key="4">
    <source>
        <dbReference type="Google" id="ProtNLM"/>
    </source>
</evidence>
<feature type="compositionally biased region" description="Basic and acidic residues" evidence="1">
    <location>
        <begin position="108"/>
        <end position="120"/>
    </location>
</feature>
<feature type="region of interest" description="Disordered" evidence="1">
    <location>
        <begin position="84"/>
        <end position="120"/>
    </location>
</feature>
<gene>
    <name evidence="2" type="ORF">ElyMa_000229400</name>
</gene>
<organism evidence="2 3">
    <name type="scientific">Elysia marginata</name>
    <dbReference type="NCBI Taxonomy" id="1093978"/>
    <lineage>
        <taxon>Eukaryota</taxon>
        <taxon>Metazoa</taxon>
        <taxon>Spiralia</taxon>
        <taxon>Lophotrochozoa</taxon>
        <taxon>Mollusca</taxon>
        <taxon>Gastropoda</taxon>
        <taxon>Heterobranchia</taxon>
        <taxon>Euthyneura</taxon>
        <taxon>Panpulmonata</taxon>
        <taxon>Sacoglossa</taxon>
        <taxon>Placobranchoidea</taxon>
        <taxon>Plakobranchidae</taxon>
        <taxon>Elysia</taxon>
    </lineage>
</organism>